<protein>
    <submittedName>
        <fullName evidence="1">Uncharacterized protein</fullName>
    </submittedName>
</protein>
<reference evidence="1" key="1">
    <citation type="journal article" date="2023" name="G3 (Bethesda)">
        <title>A reference genome for the long-term kleptoplast-retaining sea slug Elysia crispata morphotype clarki.</title>
        <authorList>
            <person name="Eastman K.E."/>
            <person name="Pendleton A.L."/>
            <person name="Shaikh M.A."/>
            <person name="Suttiyut T."/>
            <person name="Ogas R."/>
            <person name="Tomko P."/>
            <person name="Gavelis G."/>
            <person name="Widhalm J.R."/>
            <person name="Wisecaver J.H."/>
        </authorList>
    </citation>
    <scope>NUCLEOTIDE SEQUENCE</scope>
    <source>
        <strain evidence="1">ECLA1</strain>
    </source>
</reference>
<dbReference type="EMBL" id="JAWDGP010002895">
    <property type="protein sequence ID" value="KAK3778838.1"/>
    <property type="molecule type" value="Genomic_DNA"/>
</dbReference>
<dbReference type="AlphaFoldDB" id="A0AAE1A039"/>
<proteinExistence type="predicted"/>
<evidence type="ECO:0000313" key="2">
    <source>
        <dbReference type="Proteomes" id="UP001283361"/>
    </source>
</evidence>
<name>A0AAE1A039_9GAST</name>
<keyword evidence="2" id="KW-1185">Reference proteome</keyword>
<comment type="caution">
    <text evidence="1">The sequence shown here is derived from an EMBL/GenBank/DDBJ whole genome shotgun (WGS) entry which is preliminary data.</text>
</comment>
<evidence type="ECO:0000313" key="1">
    <source>
        <dbReference type="EMBL" id="KAK3778838.1"/>
    </source>
</evidence>
<accession>A0AAE1A039</accession>
<dbReference type="Proteomes" id="UP001283361">
    <property type="component" value="Unassembled WGS sequence"/>
</dbReference>
<gene>
    <name evidence="1" type="ORF">RRG08_013104</name>
</gene>
<sequence length="103" mass="11574">MHKRSETYNSTHSHPDVQSYLFIDWTIYRHQLAGDIALGGIRLYLKCSLTEPVNLSRIPGNSSDLVRTIPAANQSGDPLTLVPRPRVAHAQGKRPVLRSRVEM</sequence>
<organism evidence="1 2">
    <name type="scientific">Elysia crispata</name>
    <name type="common">lettuce slug</name>
    <dbReference type="NCBI Taxonomy" id="231223"/>
    <lineage>
        <taxon>Eukaryota</taxon>
        <taxon>Metazoa</taxon>
        <taxon>Spiralia</taxon>
        <taxon>Lophotrochozoa</taxon>
        <taxon>Mollusca</taxon>
        <taxon>Gastropoda</taxon>
        <taxon>Heterobranchia</taxon>
        <taxon>Euthyneura</taxon>
        <taxon>Panpulmonata</taxon>
        <taxon>Sacoglossa</taxon>
        <taxon>Placobranchoidea</taxon>
        <taxon>Plakobranchidae</taxon>
        <taxon>Elysia</taxon>
    </lineage>
</organism>